<dbReference type="Pfam" id="PF07695">
    <property type="entry name" value="7TMR-DISM_7TM"/>
    <property type="match status" value="1"/>
</dbReference>
<keyword evidence="2" id="KW-1133">Transmembrane helix</keyword>
<dbReference type="OrthoDB" id="5289013at2"/>
<dbReference type="STRING" id="522306.CAP2UW1_3842"/>
<evidence type="ECO:0000256" key="2">
    <source>
        <dbReference type="SAM" id="Phobius"/>
    </source>
</evidence>
<dbReference type="InterPro" id="IPR000160">
    <property type="entry name" value="GGDEF_dom"/>
</dbReference>
<dbReference type="Pfam" id="PF00990">
    <property type="entry name" value="GGDEF"/>
    <property type="match status" value="1"/>
</dbReference>
<sequence length="649" mass="70777">MAGHQPARRPAHRKHPYTIVEAGSPAHLPGPRLALCALWLLLTLLANFASSPVSAQVRIGPTTTEVALRPFIEVLEDPDGQLTISDVEQPEIASRFRYVAGSGDLNFGYSASAYWLRMTFAPEAGAARRWLLEIAYPSLDQLAVFADHGDVRRRQDAGDLQPFSARPFTHRNFVFPLDLLAGSEQRVHVRIASSGSLTLPVTLWSPAALHGNDQVVYTILAIYFGMLLALGLYNLLLYVSLRESIYLVYVAFAAAMVIGQSSMFGLANQFLWPDWPTWGHVALPLGYCLAAYFGALFTQMFLGTKQTTPVLHRWIHALQIGFLLTALTAIFYAYRPAGIATALLGTAFAVTAVVTAGLCAARAQPGARLFLVAWSLLLLGVAMIALRTLNWLPSNLLTLYAMPVGSALEMLLLSFALADRIHVVRREKELAQAEALRAKVAAMDALQQSERTLEQRVVRRTAELAEANERLRQSEAELRKLAHHDPLTGLANRSLLYDELRRSIARGKRGGETFAVLMIDLDGFKPVNDTYGHAVGDRLLEVIAPRLQECVRVSDVVARLGGDEFVVVVEGVLDQHQALAIGAKIIAVLSQPLHIGAHDIQVGASVGVALWPQDGDDTQHLLQSADRAMYLAKQAGRGCCLPASAADEA</sequence>
<dbReference type="FunFam" id="3.30.70.270:FF:000001">
    <property type="entry name" value="Diguanylate cyclase domain protein"/>
    <property type="match status" value="1"/>
</dbReference>
<dbReference type="CDD" id="cd01949">
    <property type="entry name" value="GGDEF"/>
    <property type="match status" value="1"/>
</dbReference>
<dbReference type="SMART" id="SM00267">
    <property type="entry name" value="GGDEF"/>
    <property type="match status" value="1"/>
</dbReference>
<reference evidence="4" key="2">
    <citation type="submission" date="2009-09" db="EMBL/GenBank/DDBJ databases">
        <title>Complete sequence of chromosome of Candidatus Accumulibacter phosphatis clade IIA str. UW-1.</title>
        <authorList>
            <consortium name="US DOE Joint Genome Institute"/>
            <person name="Martin H.G."/>
            <person name="Ivanova N."/>
            <person name="Kunin V."/>
            <person name="Warnecke F."/>
            <person name="Barry K."/>
            <person name="He S."/>
            <person name="Salamov A."/>
            <person name="Szeto E."/>
            <person name="Dalin E."/>
            <person name="Pangilinan J.L."/>
            <person name="Lapidus A."/>
            <person name="Lowry S."/>
            <person name="Kyrpides N.C."/>
            <person name="McMahon K.D."/>
            <person name="Hugenholtz P."/>
        </authorList>
    </citation>
    <scope>NUCLEOTIDE SEQUENCE [LARGE SCALE GENOMIC DNA]</scope>
    <source>
        <strain evidence="4">UW-1</strain>
    </source>
</reference>
<dbReference type="Gene3D" id="2.60.40.2380">
    <property type="match status" value="1"/>
</dbReference>
<feature type="transmembrane region" description="Helical" evidence="2">
    <location>
        <begin position="340"/>
        <end position="360"/>
    </location>
</feature>
<proteinExistence type="predicted"/>
<feature type="domain" description="GGDEF" evidence="3">
    <location>
        <begin position="512"/>
        <end position="645"/>
    </location>
</feature>
<feature type="transmembrane region" description="Helical" evidence="2">
    <location>
        <begin position="246"/>
        <end position="266"/>
    </location>
</feature>
<feature type="coiled-coil region" evidence="1">
    <location>
        <begin position="450"/>
        <end position="484"/>
    </location>
</feature>
<evidence type="ECO:0000259" key="3">
    <source>
        <dbReference type="PROSITE" id="PS50887"/>
    </source>
</evidence>
<dbReference type="InterPro" id="IPR052163">
    <property type="entry name" value="DGC-Regulatory_Protein"/>
</dbReference>
<dbReference type="EMBL" id="CP001715">
    <property type="protein sequence ID" value="ACV37092.1"/>
    <property type="molecule type" value="Genomic_DNA"/>
</dbReference>
<feature type="transmembrane region" description="Helical" evidence="2">
    <location>
        <begin position="278"/>
        <end position="302"/>
    </location>
</feature>
<dbReference type="HOGENOM" id="CLU_000445_105_4_4"/>
<dbReference type="GO" id="GO:0003824">
    <property type="term" value="F:catalytic activity"/>
    <property type="evidence" value="ECO:0007669"/>
    <property type="project" value="UniProtKB-ARBA"/>
</dbReference>
<dbReference type="SUPFAM" id="SSF55073">
    <property type="entry name" value="Nucleotide cyclase"/>
    <property type="match status" value="1"/>
</dbReference>
<reference evidence="4" key="1">
    <citation type="submission" date="2009-08" db="EMBL/GenBank/DDBJ databases">
        <authorList>
            <consortium name="US DOE Joint Genome Institute"/>
            <person name="Lucas S."/>
            <person name="Copeland A."/>
            <person name="Lapidus A."/>
            <person name="Glavina del Rio T."/>
            <person name="Dalin E."/>
            <person name="Tice H."/>
            <person name="Bruce D."/>
            <person name="Barry K."/>
            <person name="Pitluck S."/>
            <person name="Lowry S."/>
            <person name="Larimer F."/>
            <person name="Land M."/>
            <person name="Hauser L."/>
            <person name="Kyrpides N."/>
            <person name="Ivanova N."/>
            <person name="McMahon K.D."/>
            <person name="Hugenholtz P."/>
        </authorList>
    </citation>
    <scope>NUCLEOTIDE SEQUENCE</scope>
    <source>
        <strain evidence="4">UW-1</strain>
    </source>
</reference>
<dbReference type="AlphaFoldDB" id="C7RLE3"/>
<dbReference type="PANTHER" id="PTHR46663">
    <property type="entry name" value="DIGUANYLATE CYCLASE DGCT-RELATED"/>
    <property type="match status" value="1"/>
</dbReference>
<feature type="transmembrane region" description="Helical" evidence="2">
    <location>
        <begin position="367"/>
        <end position="386"/>
    </location>
</feature>
<evidence type="ECO:0000256" key="1">
    <source>
        <dbReference type="SAM" id="Coils"/>
    </source>
</evidence>
<gene>
    <name evidence="4" type="ordered locus">CAP2UW1_3842</name>
</gene>
<dbReference type="PANTHER" id="PTHR46663:SF3">
    <property type="entry name" value="SLL0267 PROTEIN"/>
    <property type="match status" value="1"/>
</dbReference>
<protein>
    <submittedName>
        <fullName evidence="4">Periplasmic/7TM domain sensor diguanylate cyclase</fullName>
    </submittedName>
</protein>
<dbReference type="InterPro" id="IPR029787">
    <property type="entry name" value="Nucleotide_cyclase"/>
</dbReference>
<dbReference type="NCBIfam" id="TIGR00254">
    <property type="entry name" value="GGDEF"/>
    <property type="match status" value="1"/>
</dbReference>
<dbReference type="PROSITE" id="PS50887">
    <property type="entry name" value="GGDEF"/>
    <property type="match status" value="1"/>
</dbReference>
<accession>C7RLE3</accession>
<dbReference type="InterPro" id="IPR011622">
    <property type="entry name" value="7TMR_DISM_rcpt_extracell_dom2"/>
</dbReference>
<dbReference type="InterPro" id="IPR011623">
    <property type="entry name" value="7TMR_DISM_rcpt_extracell_dom1"/>
</dbReference>
<dbReference type="KEGG" id="app:CAP2UW1_3842"/>
<name>C7RLE3_ACCRE</name>
<dbReference type="InterPro" id="IPR043128">
    <property type="entry name" value="Rev_trsase/Diguanyl_cyclase"/>
</dbReference>
<keyword evidence="1" id="KW-0175">Coiled coil</keyword>
<organism evidence="4">
    <name type="scientific">Accumulibacter regalis</name>
    <dbReference type="NCBI Taxonomy" id="522306"/>
    <lineage>
        <taxon>Bacteria</taxon>
        <taxon>Pseudomonadati</taxon>
        <taxon>Pseudomonadota</taxon>
        <taxon>Betaproteobacteria</taxon>
        <taxon>Candidatus Accumulibacter</taxon>
    </lineage>
</organism>
<dbReference type="eggNOG" id="COG2199">
    <property type="taxonomic scope" value="Bacteria"/>
</dbReference>
<feature type="transmembrane region" description="Helical" evidence="2">
    <location>
        <begin position="398"/>
        <end position="418"/>
    </location>
</feature>
<dbReference type="Gene3D" id="3.30.70.270">
    <property type="match status" value="1"/>
</dbReference>
<keyword evidence="2" id="KW-0812">Transmembrane</keyword>
<feature type="transmembrane region" description="Helical" evidence="2">
    <location>
        <begin position="314"/>
        <end position="334"/>
    </location>
</feature>
<keyword evidence="2" id="KW-0472">Membrane</keyword>
<evidence type="ECO:0000313" key="4">
    <source>
        <dbReference type="EMBL" id="ACV37092.1"/>
    </source>
</evidence>
<feature type="transmembrane region" description="Helical" evidence="2">
    <location>
        <begin position="215"/>
        <end position="239"/>
    </location>
</feature>
<dbReference type="Pfam" id="PF07696">
    <property type="entry name" value="7TMR-DISMED2"/>
    <property type="match status" value="1"/>
</dbReference>